<dbReference type="GO" id="GO:0005874">
    <property type="term" value="C:microtubule"/>
    <property type="evidence" value="ECO:0007669"/>
    <property type="project" value="UniProtKB-KW"/>
</dbReference>
<dbReference type="PROSITE" id="PS50067">
    <property type="entry name" value="KINESIN_MOTOR_2"/>
    <property type="match status" value="1"/>
</dbReference>
<evidence type="ECO:0000313" key="9">
    <source>
        <dbReference type="Proteomes" id="UP000316726"/>
    </source>
</evidence>
<protein>
    <recommendedName>
        <fullName evidence="5">Kinesin-like protein</fullName>
    </recommendedName>
</protein>
<dbReference type="GO" id="GO:0005524">
    <property type="term" value="F:ATP binding"/>
    <property type="evidence" value="ECO:0007669"/>
    <property type="project" value="UniProtKB-UniRule"/>
</dbReference>
<dbReference type="AlphaFoldDB" id="A0A5B8MR14"/>
<dbReference type="PROSITE" id="PS00411">
    <property type="entry name" value="KINESIN_MOTOR_1"/>
    <property type="match status" value="1"/>
</dbReference>
<feature type="domain" description="Kinesin motor" evidence="7">
    <location>
        <begin position="394"/>
        <end position="721"/>
    </location>
</feature>
<gene>
    <name evidence="8" type="ORF">A3770_06p43480</name>
</gene>
<reference evidence="8 9" key="1">
    <citation type="submission" date="2018-07" db="EMBL/GenBank/DDBJ databases">
        <title>The complete nuclear genome of the prasinophyte Chloropicon primus (CCMP1205).</title>
        <authorList>
            <person name="Pombert J.-F."/>
            <person name="Otis C."/>
            <person name="Turmel M."/>
            <person name="Lemieux C."/>
        </authorList>
    </citation>
    <scope>NUCLEOTIDE SEQUENCE [LARGE SCALE GENOMIC DNA]</scope>
    <source>
        <strain evidence="8 9">CCMP1205</strain>
    </source>
</reference>
<feature type="compositionally biased region" description="Low complexity" evidence="6">
    <location>
        <begin position="764"/>
        <end position="776"/>
    </location>
</feature>
<proteinExistence type="inferred from homology"/>
<dbReference type="GO" id="GO:0007018">
    <property type="term" value="P:microtubule-based movement"/>
    <property type="evidence" value="ECO:0007669"/>
    <property type="project" value="InterPro"/>
</dbReference>
<evidence type="ECO:0000256" key="6">
    <source>
        <dbReference type="SAM" id="MobiDB-lite"/>
    </source>
</evidence>
<dbReference type="Proteomes" id="UP000316726">
    <property type="component" value="Chromosome 6"/>
</dbReference>
<dbReference type="InterPro" id="IPR001752">
    <property type="entry name" value="Kinesin_motor_dom"/>
</dbReference>
<comment type="similarity">
    <text evidence="4 5">Belongs to the TRAFAC class myosin-kinesin ATPase superfamily. Kinesin family.</text>
</comment>
<evidence type="ECO:0000259" key="7">
    <source>
        <dbReference type="PROSITE" id="PS50067"/>
    </source>
</evidence>
<evidence type="ECO:0000256" key="2">
    <source>
        <dbReference type="ARBA" id="ARBA00022840"/>
    </source>
</evidence>
<feature type="binding site" evidence="4">
    <location>
        <begin position="476"/>
        <end position="483"/>
    </location>
    <ligand>
        <name>ATP</name>
        <dbReference type="ChEBI" id="CHEBI:30616"/>
    </ligand>
</feature>
<dbReference type="STRING" id="1764295.A0A5B8MR14"/>
<evidence type="ECO:0000256" key="5">
    <source>
        <dbReference type="RuleBase" id="RU000394"/>
    </source>
</evidence>
<sequence length="797" mass="87235">MLYSLSVEGMRETTAQESRMRRKEAAEFVREAIGVEVPAEDDAAFCESLRSGEVLCRLLNVQVYRQTAQPAEALPKTYNFDNFFDGCLSVGLERDDLFHLADLDAARGHPVVNTILRLRSLWNAEREPGEVGTSGSSKSSLNMTPLRSEVSGDDCGDVKTPGFQTPGLPESLPLARASAIKNAKGRGVQAAVSVTRLMQQCTNLLNATMGSSPLSISPASAGSVSPERTVETLGPVIESVLSSLTSEYERRLLKKETELKRLRASLEQSKKAAAESLENGERVAEMKRDAEEKAAAETERAKAEAELEDVRKDRQETNARVLAKVKALKGEASEAKKICKSIKMDASLAFTAFQIELSQLQHHIEPMYAVVKDYSTIQAENARLNNEILDLKGNIRVYTRVRPPGATGSTEASIVNVDCTSDFDKDKIWLSEGSNTNFAFEKVFDESSTQEKVWNEISPFVQSALDGYNVCLFAYGQTGSGKTHTMTGNQGAERGVNTRVVEDLFRNIERSSATHDFDVSIQMLEIYNEQLRDLLDDQKKDKKLEIRGSSADAGGSGVDVPGLTVMSVSDIPEVMALMEKGHENRSIGATKMNERSSRSHSVFTINVTSSNRLNGVETHAKVNLIDLAGSERVGRSQATGERLKEAQSINKSLSALGDVIQALASKKKKHVPFRNSKLTHLLAESMSGSSKVLMLSHIAPEKDNASETVSTLRFATRVATCELGQAKKNQTNTSAKDAEIERLRSRVRKQSDENKRLSVEKRPASAVARKSAAAVPTRRPLSAANFKSSSPEKPKWS</sequence>
<dbReference type="Gene3D" id="1.10.418.10">
    <property type="entry name" value="Calponin-like domain"/>
    <property type="match status" value="1"/>
</dbReference>
<dbReference type="Gene3D" id="3.40.850.10">
    <property type="entry name" value="Kinesin motor domain"/>
    <property type="match status" value="1"/>
</dbReference>
<dbReference type="CDD" id="cd00014">
    <property type="entry name" value="CH_SF"/>
    <property type="match status" value="1"/>
</dbReference>
<evidence type="ECO:0000313" key="8">
    <source>
        <dbReference type="EMBL" id="QDZ21830.1"/>
    </source>
</evidence>
<keyword evidence="3 4" id="KW-0505">Motor protein</keyword>
<feature type="region of interest" description="Disordered" evidence="6">
    <location>
        <begin position="748"/>
        <end position="797"/>
    </location>
</feature>
<dbReference type="EMBL" id="CP031039">
    <property type="protein sequence ID" value="QDZ21830.1"/>
    <property type="molecule type" value="Genomic_DNA"/>
</dbReference>
<dbReference type="InterPro" id="IPR036961">
    <property type="entry name" value="Kinesin_motor_dom_sf"/>
</dbReference>
<evidence type="ECO:0000256" key="4">
    <source>
        <dbReference type="PROSITE-ProRule" id="PRU00283"/>
    </source>
</evidence>
<organism evidence="8 9">
    <name type="scientific">Chloropicon primus</name>
    <dbReference type="NCBI Taxonomy" id="1764295"/>
    <lineage>
        <taxon>Eukaryota</taxon>
        <taxon>Viridiplantae</taxon>
        <taxon>Chlorophyta</taxon>
        <taxon>Chloropicophyceae</taxon>
        <taxon>Chloropicales</taxon>
        <taxon>Chloropicaceae</taxon>
        <taxon>Chloropicon</taxon>
    </lineage>
</organism>
<evidence type="ECO:0000256" key="1">
    <source>
        <dbReference type="ARBA" id="ARBA00022741"/>
    </source>
</evidence>
<dbReference type="SMART" id="SM00129">
    <property type="entry name" value="KISc"/>
    <property type="match status" value="1"/>
</dbReference>
<dbReference type="PRINTS" id="PR00380">
    <property type="entry name" value="KINESINHEAVY"/>
</dbReference>
<keyword evidence="5" id="KW-0493">Microtubule</keyword>
<dbReference type="GO" id="GO:0003777">
    <property type="term" value="F:microtubule motor activity"/>
    <property type="evidence" value="ECO:0007669"/>
    <property type="project" value="InterPro"/>
</dbReference>
<dbReference type="GO" id="GO:0008017">
    <property type="term" value="F:microtubule binding"/>
    <property type="evidence" value="ECO:0007669"/>
    <property type="project" value="InterPro"/>
</dbReference>
<dbReference type="InterPro" id="IPR027640">
    <property type="entry name" value="Kinesin-like_fam"/>
</dbReference>
<dbReference type="SUPFAM" id="SSF52540">
    <property type="entry name" value="P-loop containing nucleoside triphosphate hydrolases"/>
    <property type="match status" value="1"/>
</dbReference>
<dbReference type="InterPro" id="IPR019821">
    <property type="entry name" value="Kinesin_motor_CS"/>
</dbReference>
<dbReference type="OrthoDB" id="3176171at2759"/>
<dbReference type="InterPro" id="IPR027417">
    <property type="entry name" value="P-loop_NTPase"/>
</dbReference>
<keyword evidence="2 4" id="KW-0067">ATP-binding</keyword>
<feature type="compositionally biased region" description="Basic and acidic residues" evidence="6">
    <location>
        <begin position="748"/>
        <end position="763"/>
    </location>
</feature>
<evidence type="ECO:0000256" key="3">
    <source>
        <dbReference type="ARBA" id="ARBA00023175"/>
    </source>
</evidence>
<dbReference type="PANTHER" id="PTHR47972">
    <property type="entry name" value="KINESIN-LIKE PROTEIN KLP-3"/>
    <property type="match status" value="1"/>
</dbReference>
<keyword evidence="1 4" id="KW-0547">Nucleotide-binding</keyword>
<dbReference type="InterPro" id="IPR036872">
    <property type="entry name" value="CH_dom_sf"/>
</dbReference>
<keyword evidence="9" id="KW-1185">Reference proteome</keyword>
<dbReference type="PANTHER" id="PTHR47972:SF28">
    <property type="entry name" value="KINESIN-LIKE PROTEIN KLP-3"/>
    <property type="match status" value="1"/>
</dbReference>
<dbReference type="Pfam" id="PF00225">
    <property type="entry name" value="Kinesin"/>
    <property type="match status" value="1"/>
</dbReference>
<accession>A0A5B8MR14</accession>
<dbReference type="SUPFAM" id="SSF47576">
    <property type="entry name" value="Calponin-homology domain, CH-domain"/>
    <property type="match status" value="1"/>
</dbReference>
<name>A0A5B8MR14_9CHLO</name>
<feature type="region of interest" description="Disordered" evidence="6">
    <location>
        <begin position="270"/>
        <end position="311"/>
    </location>
</feature>